<reference evidence="1" key="1">
    <citation type="submission" date="2020-01" db="EMBL/GenBank/DDBJ databases">
        <title>Identification and distribution of gene clusters putatively required for synthesis of sphingolipid metabolism inhibitors in phylogenetically diverse species of the filamentous fungus Fusarium.</title>
        <authorList>
            <person name="Kim H.-S."/>
            <person name="Busman M."/>
            <person name="Brown D.W."/>
            <person name="Divon H."/>
            <person name="Uhlig S."/>
            <person name="Proctor R.H."/>
        </authorList>
    </citation>
    <scope>NUCLEOTIDE SEQUENCE</scope>
    <source>
        <strain evidence="1">NRRL 31653</strain>
    </source>
</reference>
<dbReference type="OrthoDB" id="3523207at2759"/>
<proteinExistence type="predicted"/>
<evidence type="ECO:0000313" key="2">
    <source>
        <dbReference type="Proteomes" id="UP000737391"/>
    </source>
</evidence>
<organism evidence="1 2">
    <name type="scientific">Fusarium agapanthi</name>
    <dbReference type="NCBI Taxonomy" id="1803897"/>
    <lineage>
        <taxon>Eukaryota</taxon>
        <taxon>Fungi</taxon>
        <taxon>Dikarya</taxon>
        <taxon>Ascomycota</taxon>
        <taxon>Pezizomycotina</taxon>
        <taxon>Sordariomycetes</taxon>
        <taxon>Hypocreomycetidae</taxon>
        <taxon>Hypocreales</taxon>
        <taxon>Nectriaceae</taxon>
        <taxon>Fusarium</taxon>
        <taxon>Fusarium fujikuroi species complex</taxon>
    </lineage>
</organism>
<sequence>MEDILTVIPQAAVKEVRVSRTAKLEFHGKQATFTHDGFTVAYGTAEAKVPSLGVDTKFDLAPGRGYFSNGKATYACQGDKMTLKPCWVFEDPERGTQLGTLFI</sequence>
<comment type="caution">
    <text evidence="1">The sequence shown here is derived from an EMBL/GenBank/DDBJ whole genome shotgun (WGS) entry which is preliminary data.</text>
</comment>
<dbReference type="AlphaFoldDB" id="A0A9P5B8E9"/>
<accession>A0A9P5B8E9</accession>
<evidence type="ECO:0000313" key="1">
    <source>
        <dbReference type="EMBL" id="KAF4497079.1"/>
    </source>
</evidence>
<name>A0A9P5B8E9_9HYPO</name>
<protein>
    <submittedName>
        <fullName evidence="1">Uncharacterized protein</fullName>
    </submittedName>
</protein>
<dbReference type="EMBL" id="LUFC02000469">
    <property type="protein sequence ID" value="KAF4497079.1"/>
    <property type="molecule type" value="Genomic_DNA"/>
</dbReference>
<keyword evidence="2" id="KW-1185">Reference proteome</keyword>
<dbReference type="Proteomes" id="UP000737391">
    <property type="component" value="Unassembled WGS sequence"/>
</dbReference>
<gene>
    <name evidence="1" type="ORF">FAGAP_6774</name>
</gene>